<evidence type="ECO:0008006" key="4">
    <source>
        <dbReference type="Google" id="ProtNLM"/>
    </source>
</evidence>
<dbReference type="Pfam" id="PF12587">
    <property type="entry name" value="DUF3761"/>
    <property type="match status" value="1"/>
</dbReference>
<dbReference type="EMBL" id="BAAALR010000013">
    <property type="protein sequence ID" value="GAA1672755.1"/>
    <property type="molecule type" value="Genomic_DNA"/>
</dbReference>
<dbReference type="Proteomes" id="UP001499947">
    <property type="component" value="Unassembled WGS sequence"/>
</dbReference>
<accession>A0ABN2GKM5</accession>
<evidence type="ECO:0000313" key="2">
    <source>
        <dbReference type="EMBL" id="GAA1672755.1"/>
    </source>
</evidence>
<name>A0ABN2GKM5_9ACTN</name>
<feature type="compositionally biased region" description="Gly residues" evidence="1">
    <location>
        <begin position="199"/>
        <end position="220"/>
    </location>
</feature>
<feature type="compositionally biased region" description="Low complexity" evidence="1">
    <location>
        <begin position="61"/>
        <end position="79"/>
    </location>
</feature>
<evidence type="ECO:0000256" key="1">
    <source>
        <dbReference type="SAM" id="MobiDB-lite"/>
    </source>
</evidence>
<feature type="region of interest" description="Disordered" evidence="1">
    <location>
        <begin position="167"/>
        <end position="233"/>
    </location>
</feature>
<dbReference type="InterPro" id="IPR022236">
    <property type="entry name" value="DUF3761"/>
</dbReference>
<feature type="region of interest" description="Disordered" evidence="1">
    <location>
        <begin position="39"/>
        <end position="90"/>
    </location>
</feature>
<organism evidence="2 3">
    <name type="scientific">Streptomyces yatensis</name>
    <dbReference type="NCBI Taxonomy" id="155177"/>
    <lineage>
        <taxon>Bacteria</taxon>
        <taxon>Bacillati</taxon>
        <taxon>Actinomycetota</taxon>
        <taxon>Actinomycetes</taxon>
        <taxon>Kitasatosporales</taxon>
        <taxon>Streptomycetaceae</taxon>
        <taxon>Streptomyces</taxon>
        <taxon>Streptomyces violaceusniger group</taxon>
    </lineage>
</organism>
<gene>
    <name evidence="2" type="ORF">GCM10009680_10630</name>
</gene>
<dbReference type="CDD" id="cd06577">
    <property type="entry name" value="PASTA_pknB"/>
    <property type="match status" value="1"/>
</dbReference>
<protein>
    <recommendedName>
        <fullName evidence="4">PASTA domain-containing protein</fullName>
    </recommendedName>
</protein>
<feature type="compositionally biased region" description="Low complexity" evidence="1">
    <location>
        <begin position="221"/>
        <end position="233"/>
    </location>
</feature>
<keyword evidence="3" id="KW-1185">Reference proteome</keyword>
<sequence length="264" mass="26027">MSRNNHPSPGAGRDKKKTALGCGCLSLLALLVIGGIGAALDDGDTSKKDEKPTTVVAKSGSPSTSPSASPTPAPTSASPKVPETSAPAEVKVKLPDFTGRGLQDAQDAAQALGLYRLRSHDLTGLDRFQVWDRNWRVCSQDPSPGRVDPASTITFNVVKNDESCSYRADASAGGTGDEDNSSSSTSGGGTSSGGSSSSGSGGGGSSSGGSSSGGSSGSSSGGSSSSTGGSSSGATALCNDGTYSYAAHHQGACSHHGGVAVFYR</sequence>
<reference evidence="2 3" key="1">
    <citation type="journal article" date="2019" name="Int. J. Syst. Evol. Microbiol.">
        <title>The Global Catalogue of Microorganisms (GCM) 10K type strain sequencing project: providing services to taxonomists for standard genome sequencing and annotation.</title>
        <authorList>
            <consortium name="The Broad Institute Genomics Platform"/>
            <consortium name="The Broad Institute Genome Sequencing Center for Infectious Disease"/>
            <person name="Wu L."/>
            <person name="Ma J."/>
        </authorList>
    </citation>
    <scope>NUCLEOTIDE SEQUENCE [LARGE SCALE GENOMIC DNA]</scope>
    <source>
        <strain evidence="2 3">JCM 13244</strain>
    </source>
</reference>
<comment type="caution">
    <text evidence="2">The sequence shown here is derived from an EMBL/GenBank/DDBJ whole genome shotgun (WGS) entry which is preliminary data.</text>
</comment>
<dbReference type="InterPro" id="IPR005543">
    <property type="entry name" value="PASTA_dom"/>
</dbReference>
<dbReference type="Gene3D" id="3.30.10.20">
    <property type="match status" value="1"/>
</dbReference>
<dbReference type="RefSeq" id="WP_211122112.1">
    <property type="nucleotide sequence ID" value="NZ_BAAALR010000013.1"/>
</dbReference>
<evidence type="ECO:0000313" key="3">
    <source>
        <dbReference type="Proteomes" id="UP001499947"/>
    </source>
</evidence>
<proteinExistence type="predicted"/>